<evidence type="ECO:0000313" key="1">
    <source>
        <dbReference type="EMBL" id="OTF72113.1"/>
    </source>
</evidence>
<dbReference type="AlphaFoldDB" id="A0A1Y3AWV0"/>
<dbReference type="OrthoDB" id="419441at2759"/>
<dbReference type="EMBL" id="MUJZ01057852">
    <property type="protein sequence ID" value="OTF72113.1"/>
    <property type="molecule type" value="Genomic_DNA"/>
</dbReference>
<sequence>MASLIPILAGFAFFLFLVYFYGRFPPKTDASLGGRLPKRKSYRSSWRRERRDNRLGINQRKRHTSWPAIATVFDRYQNRYDFSLQNNIQAKISSANHITSGSDIENDSKSNHHLNTLTPISSRFIMSTIPLNPMKICSFIMPITNEKINKMDENINLNSVNKYDMSKDLQQQPTTI</sequence>
<keyword evidence="2" id="KW-1185">Reference proteome</keyword>
<dbReference type="Proteomes" id="UP000194236">
    <property type="component" value="Unassembled WGS sequence"/>
</dbReference>
<comment type="caution">
    <text evidence="1">The sequence shown here is derived from an EMBL/GenBank/DDBJ whole genome shotgun (WGS) entry which is preliminary data.</text>
</comment>
<evidence type="ECO:0000313" key="2">
    <source>
        <dbReference type="Proteomes" id="UP000194236"/>
    </source>
</evidence>
<accession>A0A1Y3AWV0</accession>
<proteinExistence type="predicted"/>
<reference evidence="1 2" key="1">
    <citation type="submission" date="2017-03" db="EMBL/GenBank/DDBJ databases">
        <title>Genome Survey of Euroglyphus maynei.</title>
        <authorList>
            <person name="Arlian L.G."/>
            <person name="Morgan M.S."/>
            <person name="Rider S.D."/>
        </authorList>
    </citation>
    <scope>NUCLEOTIDE SEQUENCE [LARGE SCALE GENOMIC DNA]</scope>
    <source>
        <strain evidence="1">Arlian Lab</strain>
        <tissue evidence="1">Whole body</tissue>
    </source>
</reference>
<name>A0A1Y3AWV0_EURMA</name>
<gene>
    <name evidence="1" type="ORF">BLA29_008428</name>
</gene>
<organism evidence="1 2">
    <name type="scientific">Euroglyphus maynei</name>
    <name type="common">Mayne's house dust mite</name>
    <dbReference type="NCBI Taxonomy" id="6958"/>
    <lineage>
        <taxon>Eukaryota</taxon>
        <taxon>Metazoa</taxon>
        <taxon>Ecdysozoa</taxon>
        <taxon>Arthropoda</taxon>
        <taxon>Chelicerata</taxon>
        <taxon>Arachnida</taxon>
        <taxon>Acari</taxon>
        <taxon>Acariformes</taxon>
        <taxon>Sarcoptiformes</taxon>
        <taxon>Astigmata</taxon>
        <taxon>Psoroptidia</taxon>
        <taxon>Analgoidea</taxon>
        <taxon>Pyroglyphidae</taxon>
        <taxon>Pyroglyphinae</taxon>
        <taxon>Euroglyphus</taxon>
    </lineage>
</organism>
<protein>
    <submittedName>
        <fullName evidence="1">Uncharacterized protein</fullName>
    </submittedName>
</protein>